<comment type="caution">
    <text evidence="6">The sequence shown here is derived from an EMBL/GenBank/DDBJ whole genome shotgun (WGS) entry which is preliminary data.</text>
</comment>
<dbReference type="InterPro" id="IPR036661">
    <property type="entry name" value="Luciferase-like_sf"/>
</dbReference>
<dbReference type="RefSeq" id="WP_162452305.1">
    <property type="nucleotide sequence ID" value="NZ_WLZY01000008.1"/>
</dbReference>
<protein>
    <submittedName>
        <fullName evidence="6">TIGR03560 family F420-dependent LLM class oxidoreductase</fullName>
    </submittedName>
</protein>
<organism evidence="6 7">
    <name type="scientific">Phytoactinopolyspora mesophila</name>
    <dbReference type="NCBI Taxonomy" id="2650750"/>
    <lineage>
        <taxon>Bacteria</taxon>
        <taxon>Bacillati</taxon>
        <taxon>Actinomycetota</taxon>
        <taxon>Actinomycetes</taxon>
        <taxon>Jiangellales</taxon>
        <taxon>Jiangellaceae</taxon>
        <taxon>Phytoactinopolyspora</taxon>
    </lineage>
</organism>
<dbReference type="PANTHER" id="PTHR42847:SF8">
    <property type="entry name" value="CONSERVED PROTEIN"/>
    <property type="match status" value="1"/>
</dbReference>
<dbReference type="InterPro" id="IPR019952">
    <property type="entry name" value="F420_OxRdatse_Rv1855c_pred"/>
</dbReference>
<dbReference type="InterPro" id="IPR011251">
    <property type="entry name" value="Luciferase-like_dom"/>
</dbReference>
<dbReference type="InterPro" id="IPR050172">
    <property type="entry name" value="SsuD_RutA_monooxygenase"/>
</dbReference>
<evidence type="ECO:0000259" key="5">
    <source>
        <dbReference type="Pfam" id="PF00296"/>
    </source>
</evidence>
<dbReference type="AlphaFoldDB" id="A0A7K3M9D1"/>
<keyword evidence="4" id="KW-0503">Monooxygenase</keyword>
<keyword evidence="7" id="KW-1185">Reference proteome</keyword>
<dbReference type="NCBIfam" id="TIGR03619">
    <property type="entry name" value="F420_Rv2161c"/>
    <property type="match status" value="1"/>
</dbReference>
<evidence type="ECO:0000256" key="2">
    <source>
        <dbReference type="ARBA" id="ARBA00022643"/>
    </source>
</evidence>
<dbReference type="EMBL" id="WLZY01000008">
    <property type="protein sequence ID" value="NDL59597.1"/>
    <property type="molecule type" value="Genomic_DNA"/>
</dbReference>
<gene>
    <name evidence="6" type="ORF">F7O44_21230</name>
</gene>
<dbReference type="PANTHER" id="PTHR42847">
    <property type="entry name" value="ALKANESULFONATE MONOOXYGENASE"/>
    <property type="match status" value="1"/>
</dbReference>
<evidence type="ECO:0000313" key="7">
    <source>
        <dbReference type="Proteomes" id="UP000460435"/>
    </source>
</evidence>
<name>A0A7K3M9D1_9ACTN</name>
<keyword evidence="3" id="KW-0560">Oxidoreductase</keyword>
<dbReference type="Gene3D" id="3.20.20.30">
    <property type="entry name" value="Luciferase-like domain"/>
    <property type="match status" value="1"/>
</dbReference>
<proteinExistence type="predicted"/>
<evidence type="ECO:0000313" key="6">
    <source>
        <dbReference type="EMBL" id="NDL59597.1"/>
    </source>
</evidence>
<keyword evidence="1" id="KW-0285">Flavoprotein</keyword>
<evidence type="ECO:0000256" key="1">
    <source>
        <dbReference type="ARBA" id="ARBA00022630"/>
    </source>
</evidence>
<keyword evidence="2" id="KW-0288">FMN</keyword>
<dbReference type="NCBIfam" id="TIGR03560">
    <property type="entry name" value="F420_Rv1855c"/>
    <property type="match status" value="1"/>
</dbReference>
<dbReference type="InterPro" id="IPR019921">
    <property type="entry name" value="Lucif-like_OxRdtase_Rv2161c"/>
</dbReference>
<dbReference type="SUPFAM" id="SSF51679">
    <property type="entry name" value="Bacterial luciferase-like"/>
    <property type="match status" value="1"/>
</dbReference>
<dbReference type="Pfam" id="PF00296">
    <property type="entry name" value="Bac_luciferase"/>
    <property type="match status" value="1"/>
</dbReference>
<sequence length="278" mass="30708">MRYGLKLSQNASIDEYRAVWRIADEAGFDHCWNMDHFASLGDDPTLDIFDAWALLGAMAQATTRTRIGCMVSGNTYRHPGVLAKMAVTVDHLSGGRLEFGIGGAWAENEHTMLGLEFGTVGERLDRLEEACELIRSLWTQPRTTFEGQHYQLAEAIAEPKPVQQPYPPVWIGGRGRKRTLRIVAQYADAWNTPGGTPAEVAELSEVLDRHCDDVGRDPADIRRTVQLRLSDQPDDVLPRVEKYALVGVDDVILITNGGSAEAQAEQAASLLPRLQEIG</sequence>
<feature type="domain" description="Luciferase-like" evidence="5">
    <location>
        <begin position="8"/>
        <end position="230"/>
    </location>
</feature>
<evidence type="ECO:0000256" key="3">
    <source>
        <dbReference type="ARBA" id="ARBA00023002"/>
    </source>
</evidence>
<dbReference type="Proteomes" id="UP000460435">
    <property type="component" value="Unassembled WGS sequence"/>
</dbReference>
<dbReference type="GO" id="GO:0008726">
    <property type="term" value="F:alkanesulfonate monooxygenase activity"/>
    <property type="evidence" value="ECO:0007669"/>
    <property type="project" value="TreeGrafter"/>
</dbReference>
<dbReference type="GO" id="GO:0046306">
    <property type="term" value="P:alkanesulfonate catabolic process"/>
    <property type="evidence" value="ECO:0007669"/>
    <property type="project" value="TreeGrafter"/>
</dbReference>
<reference evidence="6 7" key="1">
    <citation type="submission" date="2019-11" db="EMBL/GenBank/DDBJ databases">
        <authorList>
            <person name="Li X.-J."/>
            <person name="Feng X.-M."/>
        </authorList>
    </citation>
    <scope>NUCLEOTIDE SEQUENCE [LARGE SCALE GENOMIC DNA]</scope>
    <source>
        <strain evidence="6 7">XMNu-373</strain>
    </source>
</reference>
<evidence type="ECO:0000256" key="4">
    <source>
        <dbReference type="ARBA" id="ARBA00023033"/>
    </source>
</evidence>
<accession>A0A7K3M9D1</accession>